<accession>A0A5B0NJ15</accession>
<evidence type="ECO:0000313" key="3">
    <source>
        <dbReference type="Proteomes" id="UP000325313"/>
    </source>
</evidence>
<proteinExistence type="predicted"/>
<name>A0A5B0NJ15_PUCGR</name>
<sequence>MHLALSLDCSFLDLTNDDDSAYDSPTSSQEDEPLDAKVLPLPPRQKIKRHRRRRNLYHNELSDSPGRRRQRSGDTENILSLSDINLPLEISDHLLMAGLANWAPSNHAPIAQEPISVSASSSYTSLLENVRDQCAKYLERRSVVSQESTLIGAKTDPAQPSLQNGLSAELSETKKSLPDYHHHQTTAADQTGFLPVLHSPAPINPTGPSSEVTRRPATKRMIGSGINRACSIKLLSSFSIPEKIQTSHPQIENPHDQQERAANFEILISSSGPLKNLDPNQSLISAASKSPTSTTHSLKFKNTLHHQQSIFKTDLFSNKNVSWLSNLSLGKENQIDGLHQPEDE</sequence>
<evidence type="ECO:0000256" key="1">
    <source>
        <dbReference type="SAM" id="MobiDB-lite"/>
    </source>
</evidence>
<gene>
    <name evidence="2" type="ORF">PGTUg99_011491</name>
</gene>
<organism evidence="2 3">
    <name type="scientific">Puccinia graminis f. sp. tritici</name>
    <dbReference type="NCBI Taxonomy" id="56615"/>
    <lineage>
        <taxon>Eukaryota</taxon>
        <taxon>Fungi</taxon>
        <taxon>Dikarya</taxon>
        <taxon>Basidiomycota</taxon>
        <taxon>Pucciniomycotina</taxon>
        <taxon>Pucciniomycetes</taxon>
        <taxon>Pucciniales</taxon>
        <taxon>Pucciniaceae</taxon>
        <taxon>Puccinia</taxon>
    </lineage>
</organism>
<feature type="compositionally biased region" description="Basic residues" evidence="1">
    <location>
        <begin position="45"/>
        <end position="56"/>
    </location>
</feature>
<comment type="caution">
    <text evidence="2">The sequence shown here is derived from an EMBL/GenBank/DDBJ whole genome shotgun (WGS) entry which is preliminary data.</text>
</comment>
<evidence type="ECO:0000313" key="2">
    <source>
        <dbReference type="EMBL" id="KAA1088636.1"/>
    </source>
</evidence>
<reference evidence="2 3" key="1">
    <citation type="submission" date="2019-05" db="EMBL/GenBank/DDBJ databases">
        <title>Emergence of the Ug99 lineage of the wheat stem rust pathogen through somatic hybridization.</title>
        <authorList>
            <person name="Li F."/>
            <person name="Upadhyaya N.M."/>
            <person name="Sperschneider J."/>
            <person name="Matny O."/>
            <person name="Nguyen-Phuc H."/>
            <person name="Mago R."/>
            <person name="Raley C."/>
            <person name="Miller M.E."/>
            <person name="Silverstein K.A.T."/>
            <person name="Henningsen E."/>
            <person name="Hirsch C.D."/>
            <person name="Visser B."/>
            <person name="Pretorius Z.A."/>
            <person name="Steffenson B.J."/>
            <person name="Schwessinger B."/>
            <person name="Dodds P.N."/>
            <person name="Figueroa M."/>
        </authorList>
    </citation>
    <scope>NUCLEOTIDE SEQUENCE [LARGE SCALE GENOMIC DNA]</scope>
    <source>
        <strain evidence="2 3">Ug99</strain>
    </source>
</reference>
<dbReference type="EMBL" id="VDEP01000405">
    <property type="protein sequence ID" value="KAA1088636.1"/>
    <property type="molecule type" value="Genomic_DNA"/>
</dbReference>
<dbReference type="Proteomes" id="UP000325313">
    <property type="component" value="Unassembled WGS sequence"/>
</dbReference>
<feature type="region of interest" description="Disordered" evidence="1">
    <location>
        <begin position="20"/>
        <end position="75"/>
    </location>
</feature>
<protein>
    <submittedName>
        <fullName evidence="2">Uncharacterized protein</fullName>
    </submittedName>
</protein>
<dbReference type="AlphaFoldDB" id="A0A5B0NJ15"/>